<dbReference type="InterPro" id="IPR024626">
    <property type="entry name" value="Kri1-like_C"/>
</dbReference>
<evidence type="ECO:0000313" key="5">
    <source>
        <dbReference type="EMBL" id="KAK2960454.1"/>
    </source>
</evidence>
<feature type="compositionally biased region" description="Basic and acidic residues" evidence="3">
    <location>
        <begin position="28"/>
        <end position="40"/>
    </location>
</feature>
<keyword evidence="6" id="KW-1185">Reference proteome</keyword>
<dbReference type="Pfam" id="PF12936">
    <property type="entry name" value="Kri1_C"/>
    <property type="match status" value="1"/>
</dbReference>
<evidence type="ECO:0000256" key="3">
    <source>
        <dbReference type="SAM" id="MobiDB-lite"/>
    </source>
</evidence>
<dbReference type="PANTHER" id="PTHR14490:SF5">
    <property type="entry name" value="PROTEIN KRI1 HOMOLOG"/>
    <property type="match status" value="1"/>
</dbReference>
<evidence type="ECO:0000256" key="2">
    <source>
        <dbReference type="SAM" id="Coils"/>
    </source>
</evidence>
<feature type="region of interest" description="Disordered" evidence="3">
    <location>
        <begin position="395"/>
        <end position="436"/>
    </location>
</feature>
<name>A0ABQ9Y9Y6_9EUKA</name>
<proteinExistence type="inferred from homology"/>
<gene>
    <name evidence="5" type="ORF">BLNAU_4671</name>
</gene>
<evidence type="ECO:0000259" key="4">
    <source>
        <dbReference type="Pfam" id="PF12936"/>
    </source>
</evidence>
<feature type="compositionally biased region" description="Basic and acidic residues" evidence="3">
    <location>
        <begin position="395"/>
        <end position="408"/>
    </location>
</feature>
<feature type="coiled-coil region" evidence="2">
    <location>
        <begin position="436"/>
        <end position="475"/>
    </location>
</feature>
<feature type="region of interest" description="Disordered" evidence="3">
    <location>
        <begin position="290"/>
        <end position="325"/>
    </location>
</feature>
<evidence type="ECO:0000313" key="6">
    <source>
        <dbReference type="Proteomes" id="UP001281761"/>
    </source>
</evidence>
<dbReference type="Proteomes" id="UP001281761">
    <property type="component" value="Unassembled WGS sequence"/>
</dbReference>
<comment type="caution">
    <text evidence="5">The sequence shown here is derived from an EMBL/GenBank/DDBJ whole genome shotgun (WGS) entry which is preliminary data.</text>
</comment>
<feature type="region of interest" description="Disordered" evidence="3">
    <location>
        <begin position="529"/>
        <end position="566"/>
    </location>
</feature>
<protein>
    <submittedName>
        <fullName evidence="5">KRI1 protein</fullName>
    </submittedName>
</protein>
<evidence type="ECO:0000256" key="1">
    <source>
        <dbReference type="ARBA" id="ARBA00007473"/>
    </source>
</evidence>
<feature type="region of interest" description="Disordered" evidence="3">
    <location>
        <begin position="242"/>
        <end position="276"/>
    </location>
</feature>
<dbReference type="Pfam" id="PF05178">
    <property type="entry name" value="Kri1"/>
    <property type="match status" value="1"/>
</dbReference>
<feature type="domain" description="Kri1-like C-terminal" evidence="4">
    <location>
        <begin position="478"/>
        <end position="554"/>
    </location>
</feature>
<dbReference type="PANTHER" id="PTHR14490">
    <property type="entry name" value="ZINC FINGER, ZZ TYPE"/>
    <property type="match status" value="1"/>
</dbReference>
<feature type="compositionally biased region" description="Acidic residues" evidence="3">
    <location>
        <begin position="44"/>
        <end position="62"/>
    </location>
</feature>
<feature type="compositionally biased region" description="Basic residues" evidence="3">
    <location>
        <begin position="540"/>
        <end position="554"/>
    </location>
</feature>
<dbReference type="EMBL" id="JARBJD010000023">
    <property type="protein sequence ID" value="KAK2960454.1"/>
    <property type="molecule type" value="Genomic_DNA"/>
</dbReference>
<organism evidence="5 6">
    <name type="scientific">Blattamonas nauphoetae</name>
    <dbReference type="NCBI Taxonomy" id="2049346"/>
    <lineage>
        <taxon>Eukaryota</taxon>
        <taxon>Metamonada</taxon>
        <taxon>Preaxostyla</taxon>
        <taxon>Oxymonadida</taxon>
        <taxon>Blattamonas</taxon>
    </lineage>
</organism>
<dbReference type="InterPro" id="IPR018034">
    <property type="entry name" value="Kri1"/>
</dbReference>
<sequence length="566" mass="66831">MDLFDGIDDVKPSFTLNQSAARKFTEKKRHEELSRAKDLGLMDSDGEEEEEEEEDDSVDPDVDAQFFDLLQRIRTKDPSVYDPEVKFFQETSAKPSKKKEKSKPLTVGQYYRSDTFIGDNMKQVDEGLDIHDDEDSEKDFRTLPDTHPSKLVYDEKQQQLRNTLLSALNASVNEQDGDDDGDFLVKKTAESVEDSNEGSYLQKLEEREKELKAKGIIRFTTKDLIAQPLDETDRELFSFTLNQGWKKHQDKPQRSDSSQAESESELSSEEEEIDRQEEFEKKYNFRFEEPYGLEMQTNQRGPVEGSVRRIESKRKRERELEKERRELRETQLREETKRMKALLKEEKESKLNQIKSIAGIEEFDKSILEEDFDEAKFDAMMDKLFNDTYYTKSDEEFERQMELERGGDSDDSEEAKEEEPIKKKKRTHSEKDDIFDEIMKENKKNARKRAKELLDQQTRDKLEITKKELKDLMKKNPDELDFEDVIAGGLKTRFKYRKVKPNNYKLSLEDILNKDEEILNQRVPLKYVTAPYRESDEPPKRRRSKRDRERKKRQAERLLATKSGQK</sequence>
<comment type="similarity">
    <text evidence="1">Belongs to the KRI1 family.</text>
</comment>
<reference evidence="5 6" key="1">
    <citation type="journal article" date="2022" name="bioRxiv">
        <title>Genomics of Preaxostyla Flagellates Illuminates Evolutionary Transitions and the Path Towards Mitochondrial Loss.</title>
        <authorList>
            <person name="Novak L.V.F."/>
            <person name="Treitli S.C."/>
            <person name="Pyrih J."/>
            <person name="Halakuc P."/>
            <person name="Pipaliya S.V."/>
            <person name="Vacek V."/>
            <person name="Brzon O."/>
            <person name="Soukal P."/>
            <person name="Eme L."/>
            <person name="Dacks J.B."/>
            <person name="Karnkowska A."/>
            <person name="Elias M."/>
            <person name="Hampl V."/>
        </authorList>
    </citation>
    <scope>NUCLEOTIDE SEQUENCE [LARGE SCALE GENOMIC DNA]</scope>
    <source>
        <strain evidence="5">NAU3</strain>
        <tissue evidence="5">Gut</tissue>
    </source>
</reference>
<feature type="compositionally biased region" description="Acidic residues" evidence="3">
    <location>
        <begin position="262"/>
        <end position="275"/>
    </location>
</feature>
<feature type="region of interest" description="Disordered" evidence="3">
    <location>
        <begin position="20"/>
        <end position="62"/>
    </location>
</feature>
<accession>A0ABQ9Y9Y6</accession>
<keyword evidence="2" id="KW-0175">Coiled coil</keyword>